<dbReference type="GO" id="GO:0044272">
    <property type="term" value="P:sulfur compound biosynthetic process"/>
    <property type="evidence" value="ECO:0007669"/>
    <property type="project" value="UniProtKB-ARBA"/>
</dbReference>
<sequence>MGEVRILTGNYAVAEAVKQSNVDVIAAYPITPQTQIVEALAAMRESGVLKSRFIWVEGERSAMAVCIGAASTGSRVYTATSSQGLALMHELLYWAAASRLPIVMTNVNRALAPPWNIWVEHTDSMLERDVGWIQVYASSNQEVYDLIFQCFKLAESKNVQLPVMLCMDGFLISHTATPVELIDQKTVEEFLPEYPYSNLNHTFIDVNNPLTYGNVVSPITHGKSYYRYRYLIHKAMLNAAPEFKTIQKKFEDLTGRNHGELLATYKIYDSEIVLISMGTLFNQSINAVDALRREGYKIGSIKVRFLRPFPNKTLQKLCKGKKAVLVLDRSLSPGVGGILAWEVKSSLFELNENLILIPAVAGLGGLEVTTNDIINFVRTVCKELENKKRRNRLYWIGF</sequence>
<keyword evidence="5" id="KW-0670">Pyruvate</keyword>
<evidence type="ECO:0000313" key="5">
    <source>
        <dbReference type="EMBL" id="WEU40969.1"/>
    </source>
</evidence>
<dbReference type="PANTHER" id="PTHR32154">
    <property type="entry name" value="PYRUVATE-FLAVODOXIN OXIDOREDUCTASE-RELATED"/>
    <property type="match status" value="1"/>
</dbReference>
<dbReference type="PANTHER" id="PTHR32154:SF0">
    <property type="entry name" value="PYRUVATE-FLAVODOXIN OXIDOREDUCTASE-RELATED"/>
    <property type="match status" value="1"/>
</dbReference>
<dbReference type="Proteomes" id="UP000186851">
    <property type="component" value="Chromosome"/>
</dbReference>
<organism evidence="5 6">
    <name type="scientific">Odinarchaeota yellowstonii (strain LCB_4)</name>
    <dbReference type="NCBI Taxonomy" id="1841599"/>
    <lineage>
        <taxon>Archaea</taxon>
        <taxon>Promethearchaeati</taxon>
        <taxon>Candidatus Odinarchaeota</taxon>
        <taxon>Candidatus Odinarchaeia</taxon>
        <taxon>Candidatus Odinarchaeales</taxon>
        <taxon>Candidatus Odinarchaeaceae</taxon>
        <taxon>Candidatus Odinarchaeum</taxon>
    </lineage>
</organism>
<dbReference type="FunFam" id="3.40.50.970:FF:000012">
    <property type="entry name" value="Pyruvate:ferredoxin (Flavodoxin) oxidoreductase"/>
    <property type="match status" value="1"/>
</dbReference>
<dbReference type="InterPro" id="IPR050722">
    <property type="entry name" value="Pyruvate:ferred/Flavod_OxRd"/>
</dbReference>
<proteinExistence type="predicted"/>
<dbReference type="GO" id="GO:0006979">
    <property type="term" value="P:response to oxidative stress"/>
    <property type="evidence" value="ECO:0007669"/>
    <property type="project" value="TreeGrafter"/>
</dbReference>
<evidence type="ECO:0000259" key="4">
    <source>
        <dbReference type="Pfam" id="PF17147"/>
    </source>
</evidence>
<dbReference type="GO" id="GO:0006082">
    <property type="term" value="P:organic acid metabolic process"/>
    <property type="evidence" value="ECO:0007669"/>
    <property type="project" value="UniProtKB-ARBA"/>
</dbReference>
<name>A0AAF0D3H6_ODILC</name>
<reference evidence="5" key="1">
    <citation type="journal article" date="2017" name="Nature">
        <title>Asgard archaea illuminate the origin of eukaryotic cellular complexity.</title>
        <authorList>
            <person name="Zaremba-Niedzwiedzka K."/>
            <person name="Caceres E.F."/>
            <person name="Saw J.H."/>
            <person name="Backstrom D."/>
            <person name="Juzokaite L."/>
            <person name="Vancaester E."/>
            <person name="Seitz K.W."/>
            <person name="Anantharaman K."/>
            <person name="Starnawski P."/>
            <person name="Kjeldsen K.U."/>
            <person name="Scott M.B."/>
            <person name="Nunoura T."/>
            <person name="Banfield J.F."/>
            <person name="Schramm A."/>
            <person name="Baker B.J."/>
            <person name="Spang A."/>
            <person name="Ettema T.J.G."/>
        </authorList>
    </citation>
    <scope>NUCLEOTIDE SEQUENCE</scope>
    <source>
        <strain evidence="5">LCB_4</strain>
    </source>
</reference>
<dbReference type="SUPFAM" id="SSF52518">
    <property type="entry name" value="Thiamin diphosphate-binding fold (THDP-binding)"/>
    <property type="match status" value="1"/>
</dbReference>
<dbReference type="Gene3D" id="3.40.50.920">
    <property type="match status" value="1"/>
</dbReference>
<protein>
    <submittedName>
        <fullName evidence="5">Pyruvate ferredoxin oxidoreductase</fullName>
    </submittedName>
</protein>
<evidence type="ECO:0000256" key="1">
    <source>
        <dbReference type="ARBA" id="ARBA00011595"/>
    </source>
</evidence>
<dbReference type="Gene3D" id="3.40.50.970">
    <property type="match status" value="1"/>
</dbReference>
<dbReference type="InterPro" id="IPR029061">
    <property type="entry name" value="THDP-binding"/>
</dbReference>
<dbReference type="Pfam" id="PF17147">
    <property type="entry name" value="PFOR_II"/>
    <property type="match status" value="1"/>
</dbReference>
<dbReference type="SUPFAM" id="SSF52922">
    <property type="entry name" value="TK C-terminal domain-like"/>
    <property type="match status" value="1"/>
</dbReference>
<gene>
    <name evidence="5" type="primary">porA</name>
    <name evidence="5" type="ORF">OdinLCB4_003420</name>
</gene>
<dbReference type="InterPro" id="IPR033412">
    <property type="entry name" value="PFOR_II"/>
</dbReference>
<keyword evidence="2" id="KW-0560">Oxidoreductase</keyword>
<dbReference type="InterPro" id="IPR002880">
    <property type="entry name" value="Pyrv_Fd/Flavodoxin_OxRdtase_N"/>
</dbReference>
<accession>A0AAF0D3H6</accession>
<dbReference type="EMBL" id="CP091871">
    <property type="protein sequence ID" value="WEU40969.1"/>
    <property type="molecule type" value="Genomic_DNA"/>
</dbReference>
<evidence type="ECO:0000259" key="3">
    <source>
        <dbReference type="Pfam" id="PF01855"/>
    </source>
</evidence>
<dbReference type="CDD" id="cd07034">
    <property type="entry name" value="TPP_PYR_PFOR_IOR-alpha_like"/>
    <property type="match status" value="1"/>
</dbReference>
<dbReference type="AlphaFoldDB" id="A0AAF0D3H6"/>
<evidence type="ECO:0000313" key="6">
    <source>
        <dbReference type="Proteomes" id="UP000186851"/>
    </source>
</evidence>
<dbReference type="Pfam" id="PF01855">
    <property type="entry name" value="POR_N"/>
    <property type="match status" value="1"/>
</dbReference>
<dbReference type="InterPro" id="IPR009014">
    <property type="entry name" value="Transketo_C/PFOR_II"/>
</dbReference>
<dbReference type="GO" id="GO:0016491">
    <property type="term" value="F:oxidoreductase activity"/>
    <property type="evidence" value="ECO:0007669"/>
    <property type="project" value="UniProtKB-KW"/>
</dbReference>
<dbReference type="KEGG" id="oyw:OdinLCB4_003420"/>
<feature type="domain" description="Pyruvate flavodoxin/ferredoxin oxidoreductase pyrimidine binding" evidence="3">
    <location>
        <begin position="15"/>
        <end position="238"/>
    </location>
</feature>
<reference evidence="5" key="2">
    <citation type="journal article" date="2022" name="Nat. Microbiol.">
        <title>A closed Candidatus Odinarchaeum chromosome exposes Asgard archaeal viruses.</title>
        <authorList>
            <person name="Tamarit D."/>
            <person name="Caceres E.F."/>
            <person name="Krupovic M."/>
            <person name="Nijland R."/>
            <person name="Eme L."/>
            <person name="Robinson N.P."/>
            <person name="Ettema T.J.G."/>
        </authorList>
    </citation>
    <scope>NUCLEOTIDE SEQUENCE</scope>
    <source>
        <strain evidence="5">LCB_4</strain>
    </source>
</reference>
<evidence type="ECO:0000256" key="2">
    <source>
        <dbReference type="ARBA" id="ARBA00023002"/>
    </source>
</evidence>
<feature type="domain" description="Pyruvate:ferredoxin oxidoreductase core" evidence="4">
    <location>
        <begin position="271"/>
        <end position="373"/>
    </location>
</feature>
<comment type="subunit">
    <text evidence="1">Heterotetramer of one alpha, one beta, one delta and one gamma chain.</text>
</comment>